<dbReference type="Gene3D" id="3.40.50.300">
    <property type="entry name" value="P-loop containing nucleotide triphosphate hydrolases"/>
    <property type="match status" value="2"/>
</dbReference>
<sequence>MRPVRLELNGFAGFRAPTVVDFTDSDYFALIGPTGSGKSTILDALTFALYGSAYRWGRSNAISYALAPTSNRCTVSLTFDVGAQRYQVAREVRRVGQQIQQKSVSLVQFTDSTAVVVEADGPQPEVLAGEIKELNPAIEKLLGLSFDDFCQCVVLPQGDFARFLSANASARQQILLKLLGAAQHEGIGKRAGAQADEAAKEIEVLNDQLGRHTDATPEAEAAAQTRVSALRQLAVTVDQLVPGINEARTRAHDAAAHADKLRSETELLTSIRTPDDTEELQLQATQAQTAAQQARDAADTAAETLSGATKAAQLGPQRADLAVARDRYLERADLAGRRDGVVAAAERAKDELALCEDQLKVLEDAVAQARRNTEKTREHRDQARQTHEKLQRRQQLLAAVRTPDGATDLTSRAAAHSDEIEAAAGQLAEARDQHERACHALTTAGDGSRLTEAHQTLDQLLDAIGLLPDAAKELDNWVETANQAAAAATDAQERLNAATSALEEARALAGAAQLRPQLQVGHACLVCEQSVTTLPPPLSDPALDTAEAAQATAVAEQQDLLARYEDAKARVADKQRAVDRLTTQHTLLDTRLSTLLPDRPAGPDRHCGTDRAHLDELTASRDQLATDEQKARDAVQKAKTAHDSATSATATLQRERDQARNTLHSTLGTLTALDPPALDTDDLTAAWADLETWARTRTATVERDLEAAATATADAEKTYSDAATALAAADSAHNDARSAHTAVVRDAATAGREQTTLTDRLSELDTLLGQAPPEDGLPTLFEECTRLEEAVQTATADAGRTRETAKQATSEQKQCQQRTATARSALTATRDAVAALNPPSLDLDDLATAWATLTAWADRGASDRQHDTARAHTDAQSAHDEAEQLLGRLEALLRDDDLDPHDLKDGPDRAAQAPRVVAVAAERARGQVEMIQRSLADAASIREKIDTAHTRQQVAAELARLMRSNKFPQWLANSALDTLVAGASQSLRQLSDDRFDLSHQKGDFYVIDHFDADSSRSVRTLSGGETFQASLALALALSDQLAGLGSATKLESIFLDEGFGTLDTDSLQTVADTLQNLSQGERMVGVITHVTALAEQIPVQFHVQRDSHTSTVTRQGT</sequence>
<evidence type="ECO:0000313" key="7">
    <source>
        <dbReference type="EMBL" id="MBB5939198.1"/>
    </source>
</evidence>
<accession>A0A7W9V1E3</accession>
<dbReference type="Pfam" id="PF13558">
    <property type="entry name" value="SbcC_Walker_B"/>
    <property type="match status" value="1"/>
</dbReference>
<dbReference type="InterPro" id="IPR027417">
    <property type="entry name" value="P-loop_NTPase"/>
</dbReference>
<dbReference type="GO" id="GO:0016887">
    <property type="term" value="F:ATP hydrolysis activity"/>
    <property type="evidence" value="ECO:0007669"/>
    <property type="project" value="InterPro"/>
</dbReference>
<gene>
    <name evidence="7" type="ORF">FHS42_006291</name>
</gene>
<feature type="region of interest" description="Disordered" evidence="5">
    <location>
        <begin position="859"/>
        <end position="881"/>
    </location>
</feature>
<name>A0A7W9V1E3_9ACTN</name>
<feature type="region of interest" description="Disordered" evidence="5">
    <location>
        <begin position="795"/>
        <end position="816"/>
    </location>
</feature>
<evidence type="ECO:0000256" key="3">
    <source>
        <dbReference type="ARBA" id="ARBA00013368"/>
    </source>
</evidence>
<dbReference type="PANTHER" id="PTHR32114:SF2">
    <property type="entry name" value="ABC TRANSPORTER ABCH.3"/>
    <property type="match status" value="1"/>
</dbReference>
<protein>
    <recommendedName>
        <fullName evidence="3">Nuclease SbcCD subunit C</fullName>
    </recommendedName>
</protein>
<dbReference type="GO" id="GO:0004527">
    <property type="term" value="F:exonuclease activity"/>
    <property type="evidence" value="ECO:0007669"/>
    <property type="project" value="UniProtKB-KW"/>
</dbReference>
<feature type="compositionally biased region" description="Polar residues" evidence="5">
    <location>
        <begin position="806"/>
        <end position="816"/>
    </location>
</feature>
<evidence type="ECO:0000313" key="8">
    <source>
        <dbReference type="Proteomes" id="UP000588098"/>
    </source>
</evidence>
<evidence type="ECO:0000256" key="2">
    <source>
        <dbReference type="ARBA" id="ARBA00011322"/>
    </source>
</evidence>
<feature type="coiled-coil region" evidence="4">
    <location>
        <begin position="345"/>
        <end position="433"/>
    </location>
</feature>
<evidence type="ECO:0000256" key="1">
    <source>
        <dbReference type="ARBA" id="ARBA00006930"/>
    </source>
</evidence>
<evidence type="ECO:0000259" key="6">
    <source>
        <dbReference type="Pfam" id="PF13476"/>
    </source>
</evidence>
<feature type="compositionally biased region" description="Basic and acidic residues" evidence="5">
    <location>
        <begin position="860"/>
        <end position="881"/>
    </location>
</feature>
<feature type="coiled-coil region" evidence="4">
    <location>
        <begin position="554"/>
        <end position="584"/>
    </location>
</feature>
<dbReference type="Proteomes" id="UP000588098">
    <property type="component" value="Unassembled WGS sequence"/>
</dbReference>
<keyword evidence="4" id="KW-0175">Coiled coil</keyword>
<dbReference type="GO" id="GO:0006302">
    <property type="term" value="P:double-strand break repair"/>
    <property type="evidence" value="ECO:0007669"/>
    <property type="project" value="InterPro"/>
</dbReference>
<dbReference type="Pfam" id="PF13476">
    <property type="entry name" value="AAA_23"/>
    <property type="match status" value="1"/>
</dbReference>
<dbReference type="RefSeq" id="WP_184577916.1">
    <property type="nucleotide sequence ID" value="NZ_JACHJL010000022.1"/>
</dbReference>
<comment type="caution">
    <text evidence="7">The sequence shown here is derived from an EMBL/GenBank/DDBJ whole genome shotgun (WGS) entry which is preliminary data.</text>
</comment>
<evidence type="ECO:0000256" key="4">
    <source>
        <dbReference type="SAM" id="Coils"/>
    </source>
</evidence>
<keyword evidence="7" id="KW-0269">Exonuclease</keyword>
<keyword evidence="7" id="KW-0540">Nuclease</keyword>
<feature type="region of interest" description="Disordered" evidence="5">
    <location>
        <begin position="637"/>
        <end position="656"/>
    </location>
</feature>
<dbReference type="InterPro" id="IPR038729">
    <property type="entry name" value="Rad50/SbcC_AAA"/>
</dbReference>
<comment type="similarity">
    <text evidence="1">Belongs to the SMC family. SbcC subfamily.</text>
</comment>
<reference evidence="7 8" key="1">
    <citation type="submission" date="2020-08" db="EMBL/GenBank/DDBJ databases">
        <title>Genomic Encyclopedia of Type Strains, Phase III (KMG-III): the genomes of soil and plant-associated and newly described type strains.</title>
        <authorList>
            <person name="Whitman W."/>
        </authorList>
    </citation>
    <scope>NUCLEOTIDE SEQUENCE [LARGE SCALE GENOMIC DNA]</scope>
    <source>
        <strain evidence="7 8">CECT 8305</strain>
    </source>
</reference>
<comment type="subunit">
    <text evidence="2">Heterodimer of SbcC and SbcD.</text>
</comment>
<proteinExistence type="inferred from homology"/>
<dbReference type="SUPFAM" id="SSF52540">
    <property type="entry name" value="P-loop containing nucleoside triphosphate hydrolases"/>
    <property type="match status" value="1"/>
</dbReference>
<feature type="coiled-coil region" evidence="4">
    <location>
        <begin position="244"/>
        <end position="297"/>
    </location>
</feature>
<dbReference type="EMBL" id="JACHJL010000022">
    <property type="protein sequence ID" value="MBB5939198.1"/>
    <property type="molecule type" value="Genomic_DNA"/>
</dbReference>
<keyword evidence="8" id="KW-1185">Reference proteome</keyword>
<dbReference type="AlphaFoldDB" id="A0A7W9V1E3"/>
<keyword evidence="7" id="KW-0378">Hydrolase</keyword>
<organism evidence="7 8">
    <name type="scientific">Streptomyces zagrosensis</name>
    <dbReference type="NCBI Taxonomy" id="1042984"/>
    <lineage>
        <taxon>Bacteria</taxon>
        <taxon>Bacillati</taxon>
        <taxon>Actinomycetota</taxon>
        <taxon>Actinomycetes</taxon>
        <taxon>Kitasatosporales</taxon>
        <taxon>Streptomycetaceae</taxon>
        <taxon>Streptomyces</taxon>
    </lineage>
</organism>
<evidence type="ECO:0000256" key="5">
    <source>
        <dbReference type="SAM" id="MobiDB-lite"/>
    </source>
</evidence>
<dbReference type="PANTHER" id="PTHR32114">
    <property type="entry name" value="ABC TRANSPORTER ABCH.3"/>
    <property type="match status" value="1"/>
</dbReference>
<feature type="domain" description="Rad50/SbcC-type AAA" evidence="6">
    <location>
        <begin position="5"/>
        <end position="209"/>
    </location>
</feature>